<evidence type="ECO:0000313" key="1">
    <source>
        <dbReference type="EMBL" id="NUX99738.1"/>
    </source>
</evidence>
<dbReference type="AlphaFoldDB" id="A0A7Y6JXH1"/>
<proteinExistence type="predicted"/>
<gene>
    <name evidence="1" type="ORF">G5S42_08440</name>
</gene>
<dbReference type="Proteomes" id="UP000594380">
    <property type="component" value="Unassembled WGS sequence"/>
</dbReference>
<name>A0A7Y6JXH1_9BURK</name>
<protein>
    <submittedName>
        <fullName evidence="1">Uncharacterized protein</fullName>
    </submittedName>
</protein>
<dbReference type="RefSeq" id="WP_176106342.1">
    <property type="nucleotide sequence ID" value="NZ_JAALDK010000001.1"/>
</dbReference>
<reference evidence="1 2" key="1">
    <citation type="submission" date="2020-02" db="EMBL/GenBank/DDBJ databases">
        <title>Paraburkholderia simonii sp. nov. and Paraburkholderia youngii sp. nov. Brazilian and Mexican Mimosa-associated rhizobia.</title>
        <authorList>
            <person name="Mavima L."/>
            <person name="Beukes C.W."/>
            <person name="Chan W.Y."/>
            <person name="Palmer M."/>
            <person name="De Meyer S.E."/>
            <person name="James E.K."/>
            <person name="Venter S.N."/>
            <person name="Steenkamp E.T."/>
        </authorList>
    </citation>
    <scope>NUCLEOTIDE SEQUENCE [LARGE SCALE GENOMIC DNA]</scope>
    <source>
        <strain evidence="1 2">JPY169</strain>
    </source>
</reference>
<sequence length="182" mass="20845">MTHSAWVLAWQSAAGHRARIRDPKWLEQQWSRTILHYKPRAVKPTPGTTRLVSEKEEMRRATWTSRLSAVEAALELHDTGTRCMLTELAERAGLSYWSTRYLLRTVPALREKLRLLSSKCDHSQEIRFERAAQELHAVGVPLSGDSLLREARMGHNSQNRKLAREFLSGMEAIRALPAPRQP</sequence>
<evidence type="ECO:0000313" key="2">
    <source>
        <dbReference type="Proteomes" id="UP000594380"/>
    </source>
</evidence>
<dbReference type="EMBL" id="JAALDK010000001">
    <property type="protein sequence ID" value="NUX99738.1"/>
    <property type="molecule type" value="Genomic_DNA"/>
</dbReference>
<organism evidence="1 2">
    <name type="scientific">Paraburkholderia youngii</name>
    <dbReference type="NCBI Taxonomy" id="2782701"/>
    <lineage>
        <taxon>Bacteria</taxon>
        <taxon>Pseudomonadati</taxon>
        <taxon>Pseudomonadota</taxon>
        <taxon>Betaproteobacteria</taxon>
        <taxon>Burkholderiales</taxon>
        <taxon>Burkholderiaceae</taxon>
        <taxon>Paraburkholderia</taxon>
    </lineage>
</organism>
<comment type="caution">
    <text evidence="1">The sequence shown here is derived from an EMBL/GenBank/DDBJ whole genome shotgun (WGS) entry which is preliminary data.</text>
</comment>
<dbReference type="GeneID" id="301100364"/>
<accession>A0A7Y6JXH1</accession>